<evidence type="ECO:0000313" key="2">
    <source>
        <dbReference type="Proteomes" id="UP000295484"/>
    </source>
</evidence>
<sequence length="83" mass="9169">MAKWCRRRGPCLLREDGKSKGKPFSTIQMWKASDRERQKHPSLAGAVPHGLRANAVIRLRGAGYSALKISDMVGISVVTVEHV</sequence>
<proteinExistence type="predicted"/>
<evidence type="ECO:0000313" key="1">
    <source>
        <dbReference type="EMBL" id="TDX26230.1"/>
    </source>
</evidence>
<protein>
    <submittedName>
        <fullName evidence="1">Uncharacterized protein</fullName>
    </submittedName>
</protein>
<comment type="caution">
    <text evidence="1">The sequence shown here is derived from an EMBL/GenBank/DDBJ whole genome shotgun (WGS) entry which is preliminary data.</text>
</comment>
<dbReference type="EMBL" id="SOEB01000017">
    <property type="protein sequence ID" value="TDX26230.1"/>
    <property type="molecule type" value="Genomic_DNA"/>
</dbReference>
<organism evidence="1 2">
    <name type="scientific">Rhodovulum visakhapatnamense</name>
    <dbReference type="NCBI Taxonomy" id="364297"/>
    <lineage>
        <taxon>Bacteria</taxon>
        <taxon>Pseudomonadati</taxon>
        <taxon>Pseudomonadota</taxon>
        <taxon>Alphaproteobacteria</taxon>
        <taxon>Rhodobacterales</taxon>
        <taxon>Paracoccaceae</taxon>
        <taxon>Rhodovulum</taxon>
    </lineage>
</organism>
<accession>A0A4R8FJ84</accession>
<name>A0A4R8FJ84_9RHOB</name>
<dbReference type="Proteomes" id="UP000295484">
    <property type="component" value="Unassembled WGS sequence"/>
</dbReference>
<gene>
    <name evidence="1" type="ORF">EV657_1172</name>
</gene>
<dbReference type="AlphaFoldDB" id="A0A4R8FJ84"/>
<reference evidence="1 2" key="1">
    <citation type="submission" date="2019-03" db="EMBL/GenBank/DDBJ databases">
        <title>Genomic Encyclopedia of Type Strains, Phase IV (KMG-IV): sequencing the most valuable type-strain genomes for metagenomic binning, comparative biology and taxonomic classification.</title>
        <authorList>
            <person name="Goeker M."/>
        </authorList>
    </citation>
    <scope>NUCLEOTIDE SEQUENCE [LARGE SCALE GENOMIC DNA]</scope>
    <source>
        <strain evidence="1 2">JA181</strain>
    </source>
</reference>